<name>A0A229RR58_9PSEU</name>
<dbReference type="EMBL" id="NMQT01000115">
    <property type="protein sequence ID" value="OXM49148.1"/>
    <property type="molecule type" value="Genomic_DNA"/>
</dbReference>
<keyword evidence="1" id="KW-0547">Nucleotide-binding</keyword>
<proteinExistence type="predicted"/>
<dbReference type="PANTHER" id="PTHR16305">
    <property type="entry name" value="TESTICULAR SOLUBLE ADENYLYL CYCLASE"/>
    <property type="match status" value="1"/>
</dbReference>
<evidence type="ECO:0000256" key="2">
    <source>
        <dbReference type="ARBA" id="ARBA00022840"/>
    </source>
</evidence>
<dbReference type="PANTHER" id="PTHR16305:SF35">
    <property type="entry name" value="TRANSCRIPTIONAL ACTIVATOR DOMAIN"/>
    <property type="match status" value="1"/>
</dbReference>
<dbReference type="GO" id="GO:0005524">
    <property type="term" value="F:ATP binding"/>
    <property type="evidence" value="ECO:0007669"/>
    <property type="project" value="UniProtKB-KW"/>
</dbReference>
<dbReference type="InterPro" id="IPR027417">
    <property type="entry name" value="P-loop_NTPase"/>
</dbReference>
<evidence type="ECO:0000256" key="1">
    <source>
        <dbReference type="ARBA" id="ARBA00022741"/>
    </source>
</evidence>
<dbReference type="InterPro" id="IPR000792">
    <property type="entry name" value="Tscrpt_reg_LuxR_C"/>
</dbReference>
<dbReference type="GO" id="GO:0003677">
    <property type="term" value="F:DNA binding"/>
    <property type="evidence" value="ECO:0007669"/>
    <property type="project" value="InterPro"/>
</dbReference>
<dbReference type="Gene3D" id="1.10.10.10">
    <property type="entry name" value="Winged helix-like DNA-binding domain superfamily/Winged helix DNA-binding domain"/>
    <property type="match status" value="1"/>
</dbReference>
<dbReference type="AlphaFoldDB" id="A0A229RR58"/>
<evidence type="ECO:0000313" key="5">
    <source>
        <dbReference type="Proteomes" id="UP000215223"/>
    </source>
</evidence>
<dbReference type="RefSeq" id="WP_093937471.1">
    <property type="nucleotide sequence ID" value="NZ_NMQT01000115.1"/>
</dbReference>
<keyword evidence="2" id="KW-0067">ATP-binding</keyword>
<accession>A0A229RR58</accession>
<evidence type="ECO:0000259" key="3">
    <source>
        <dbReference type="SMART" id="SM00421"/>
    </source>
</evidence>
<dbReference type="Pfam" id="PF13191">
    <property type="entry name" value="AAA_16"/>
    <property type="match status" value="1"/>
</dbReference>
<dbReference type="SUPFAM" id="SSF46894">
    <property type="entry name" value="C-terminal effector domain of the bipartite response regulators"/>
    <property type="match status" value="1"/>
</dbReference>
<protein>
    <recommendedName>
        <fullName evidence="3">HTH luxR-type domain-containing protein</fullName>
    </recommendedName>
</protein>
<reference evidence="4 5" key="1">
    <citation type="submission" date="2017-07" db="EMBL/GenBank/DDBJ databases">
        <title>Amycolatopsis thailandensis Genome sequencing and assembly.</title>
        <authorList>
            <person name="Kaur N."/>
            <person name="Mayilraj S."/>
        </authorList>
    </citation>
    <scope>NUCLEOTIDE SEQUENCE [LARGE SCALE GENOMIC DNA]</scope>
    <source>
        <strain evidence="4 5">JCM 16380</strain>
    </source>
</reference>
<organism evidence="4 5">
    <name type="scientific">Amycolatopsis thailandensis</name>
    <dbReference type="NCBI Taxonomy" id="589330"/>
    <lineage>
        <taxon>Bacteria</taxon>
        <taxon>Bacillati</taxon>
        <taxon>Actinomycetota</taxon>
        <taxon>Actinomycetes</taxon>
        <taxon>Pseudonocardiales</taxon>
        <taxon>Pseudonocardiaceae</taxon>
        <taxon>Amycolatopsis</taxon>
    </lineage>
</organism>
<dbReference type="SUPFAM" id="SSF52540">
    <property type="entry name" value="P-loop containing nucleoside triphosphate hydrolases"/>
    <property type="match status" value="1"/>
</dbReference>
<dbReference type="GO" id="GO:0004016">
    <property type="term" value="F:adenylate cyclase activity"/>
    <property type="evidence" value="ECO:0007669"/>
    <property type="project" value="TreeGrafter"/>
</dbReference>
<dbReference type="OrthoDB" id="3333376at2"/>
<feature type="domain" description="HTH luxR-type" evidence="3">
    <location>
        <begin position="863"/>
        <end position="920"/>
    </location>
</feature>
<evidence type="ECO:0000313" key="4">
    <source>
        <dbReference type="EMBL" id="OXM49148.1"/>
    </source>
</evidence>
<comment type="caution">
    <text evidence="4">The sequence shown here is derived from an EMBL/GenBank/DDBJ whole genome shotgun (WGS) entry which is preliminary data.</text>
</comment>
<dbReference type="GO" id="GO:0006355">
    <property type="term" value="P:regulation of DNA-templated transcription"/>
    <property type="evidence" value="ECO:0007669"/>
    <property type="project" value="InterPro"/>
</dbReference>
<keyword evidence="5" id="KW-1185">Reference proteome</keyword>
<dbReference type="InterPro" id="IPR016032">
    <property type="entry name" value="Sig_transdc_resp-reg_C-effctor"/>
</dbReference>
<sequence length="927" mass="100009">MSTRHPGAGTGLRADVRTEEVRALRDDTGPGATPLTVLAGEPGCGRGTVLDRLAEELTPSAKVLVLRLAELDRSLPYGAIFRLLVLLGADRAEEEPARRSVLAMLARAGETTPTPEAVAKIATAVFALLRTQTPLVILVDDAQWLDEHTARLVSPLLHRCSAETSISVVATLRIGAGDDLSGSPALLGAFARLRAGGHAKLRLLRPLSRAQSRSLLTGLVSALPNDGLVTELHAAARGNPAALTALVHGYRSAGALRIVDRTAYRVDRVDQPVATEDHPLLRAVTGAGGGVREVAETMAVLGPLGTSAAALAAAALGWREAELRAVLDRLVAERVLVRDRDGGHRFRVAAVRDALLTGIGPYATRSLAAQAVHAVWSGSASVSDPDLVLDWITQAGSLVDTRRASEELIKNGERVLFTDGAKAERWLHATLAWVTEPPERTAVLMLLSSAKAVHYRAAEAGDCARQVLCKHLGHLDPAQAQELSTVFISGLAARRDLGELAEIAAGASPVLPDDPALMVVNRAYALLLSHRWIETRDLLERERAVWTGSNHITADFGTMFLAACGVVLGDTSQLHTLVAHPELWRAAHLPHYAVEHRRFEVEMLLQLGELRQVRQRITASGLAVGELPVANRFALNYLGGHWAEAMELARRTMLGGTDPARPLHFLLTQCAIRILGAQGWLSRARALAADSRPSGMRHSIDHAEFTVLSKLGDTEGADALLYSAARSADAGGYVLGTEDLWADLARSALARNKQREGEHWVRRAARTATQLDTARAHQNHHLARAAVHREPAAARRAAAIARERRDVPYESAMTLLHAGLAGHRPEQSWTEAYELFGEVGAWFWRGRVRKLLRDNGFAGPGRTETTAENERLLAILVAEGLTNRQLAVVLETSEKSVEGRLSRLFSRTGYTSRVELAAGILTGEYRT</sequence>
<dbReference type="InterPro" id="IPR036388">
    <property type="entry name" value="WH-like_DNA-bd_sf"/>
</dbReference>
<dbReference type="InterPro" id="IPR041664">
    <property type="entry name" value="AAA_16"/>
</dbReference>
<dbReference type="GO" id="GO:0005737">
    <property type="term" value="C:cytoplasm"/>
    <property type="evidence" value="ECO:0007669"/>
    <property type="project" value="TreeGrafter"/>
</dbReference>
<dbReference type="SMART" id="SM00421">
    <property type="entry name" value="HTH_LUXR"/>
    <property type="match status" value="1"/>
</dbReference>
<gene>
    <name evidence="4" type="ORF">CFP71_30820</name>
</gene>
<dbReference type="Proteomes" id="UP000215223">
    <property type="component" value="Unassembled WGS sequence"/>
</dbReference>